<dbReference type="GO" id="GO:0008270">
    <property type="term" value="F:zinc ion binding"/>
    <property type="evidence" value="ECO:0007669"/>
    <property type="project" value="InterPro"/>
</dbReference>
<evidence type="ECO:0000313" key="5">
    <source>
        <dbReference type="Proteomes" id="UP000253153"/>
    </source>
</evidence>
<evidence type="ECO:0000313" key="4">
    <source>
        <dbReference type="EMBL" id="RBR26219.1"/>
    </source>
</evidence>
<gene>
    <name evidence="4" type="ORF">FIESC28_01002</name>
</gene>
<dbReference type="GeneID" id="41990449"/>
<name>A0A366SAA8_9HYPO</name>
<feature type="domain" description="Zn(2)-C6 fungal-type" evidence="3">
    <location>
        <begin position="27"/>
        <end position="59"/>
    </location>
</feature>
<dbReference type="RefSeq" id="XP_031020810.1">
    <property type="nucleotide sequence ID" value="XM_031155153.1"/>
</dbReference>
<dbReference type="PROSITE" id="PS50048">
    <property type="entry name" value="ZN2_CY6_FUNGAL_2"/>
    <property type="match status" value="1"/>
</dbReference>
<proteinExistence type="predicted"/>
<dbReference type="PROSITE" id="PS00463">
    <property type="entry name" value="ZN2_CY6_FUNGAL_1"/>
    <property type="match status" value="1"/>
</dbReference>
<dbReference type="Gene3D" id="4.10.240.10">
    <property type="entry name" value="Zn(2)-C6 fungal-type DNA-binding domain"/>
    <property type="match status" value="1"/>
</dbReference>
<evidence type="ECO:0000256" key="1">
    <source>
        <dbReference type="ARBA" id="ARBA00023242"/>
    </source>
</evidence>
<dbReference type="EMBL" id="QKXC01000025">
    <property type="protein sequence ID" value="RBR26219.1"/>
    <property type="molecule type" value="Genomic_DNA"/>
</dbReference>
<sequence>MAPPKKPSVDSDRLTKPRRTHRKSRNGCRACKERHMKCDESRPICANCKISDRASMCIYINNGYQPSTSHAASSVHTPSPSRLSPYSFQTGPAFPSFGPGSSVSSALTPFSDTLGRGDLFDLNHFALYHHLVTNRYAITSTNPSDDSVVSQALDHALRVPYLMNQLLALSALHLSKPPSLLQPYHQLATNLQTRALTLFYEEKQEVSEESCVPLFLFSSFVGVHVLCDSLQGPRESFSAVLDRFITYLSLHRDVHAVTKQSWSTVEQSGLGHNLQQIKGAFPTIENGIQATAMLDRMIDLNVSLSSATKYCNAVSALQRSFSLHSALKQQNGQRLDAAIAFCLDVDDEYLYLLKQRQPEALVILAFFAVLLHWNRSTWIIGDGGQYLIQSITSHLGSHWAEWLQWPNSILQFTDPSPSYS</sequence>
<reference evidence="4 5" key="1">
    <citation type="submission" date="2018-06" db="EMBL/GenBank/DDBJ databases">
        <title>Fusarium incarnatum-equiseti species complex species 28.</title>
        <authorList>
            <person name="Gardiner D.M."/>
        </authorList>
    </citation>
    <scope>NUCLEOTIDE SEQUENCE [LARGE SCALE GENOMIC DNA]</scope>
    <source>
        <strain evidence="4 5">FIESC_28</strain>
    </source>
</reference>
<dbReference type="PANTHER" id="PTHR47784">
    <property type="entry name" value="STEROL UPTAKE CONTROL PROTEIN 2"/>
    <property type="match status" value="1"/>
</dbReference>
<protein>
    <recommendedName>
        <fullName evidence="3">Zn(2)-C6 fungal-type domain-containing protein</fullName>
    </recommendedName>
</protein>
<dbReference type="InterPro" id="IPR001138">
    <property type="entry name" value="Zn2Cys6_DnaBD"/>
</dbReference>
<comment type="caution">
    <text evidence="4">The sequence shown here is derived from an EMBL/GenBank/DDBJ whole genome shotgun (WGS) entry which is preliminary data.</text>
</comment>
<accession>A0A366SAA8</accession>
<organism evidence="4 5">
    <name type="scientific">Fusarium coffeatum</name>
    <dbReference type="NCBI Taxonomy" id="231269"/>
    <lineage>
        <taxon>Eukaryota</taxon>
        <taxon>Fungi</taxon>
        <taxon>Dikarya</taxon>
        <taxon>Ascomycota</taxon>
        <taxon>Pezizomycotina</taxon>
        <taxon>Sordariomycetes</taxon>
        <taxon>Hypocreomycetidae</taxon>
        <taxon>Hypocreales</taxon>
        <taxon>Nectriaceae</taxon>
        <taxon>Fusarium</taxon>
        <taxon>Fusarium incarnatum-equiseti species complex</taxon>
    </lineage>
</organism>
<keyword evidence="5" id="KW-1185">Reference proteome</keyword>
<evidence type="ECO:0000259" key="3">
    <source>
        <dbReference type="PROSITE" id="PS50048"/>
    </source>
</evidence>
<evidence type="ECO:0000256" key="2">
    <source>
        <dbReference type="SAM" id="MobiDB-lite"/>
    </source>
</evidence>
<dbReference type="CDD" id="cd00067">
    <property type="entry name" value="GAL4"/>
    <property type="match status" value="1"/>
</dbReference>
<dbReference type="Proteomes" id="UP000253153">
    <property type="component" value="Unassembled WGS sequence"/>
</dbReference>
<dbReference type="SUPFAM" id="SSF57701">
    <property type="entry name" value="Zn2/Cys6 DNA-binding domain"/>
    <property type="match status" value="1"/>
</dbReference>
<dbReference type="GO" id="GO:0001228">
    <property type="term" value="F:DNA-binding transcription activator activity, RNA polymerase II-specific"/>
    <property type="evidence" value="ECO:0007669"/>
    <property type="project" value="TreeGrafter"/>
</dbReference>
<dbReference type="Pfam" id="PF00172">
    <property type="entry name" value="Zn_clus"/>
    <property type="match status" value="1"/>
</dbReference>
<dbReference type="OrthoDB" id="4937900at2759"/>
<dbReference type="AlphaFoldDB" id="A0A366SAA8"/>
<dbReference type="PANTHER" id="PTHR47784:SF4">
    <property type="entry name" value="ZN(II)2CYS6 TRANSCRIPTION FACTOR (EUROFUNG)"/>
    <property type="match status" value="1"/>
</dbReference>
<dbReference type="InterPro" id="IPR036864">
    <property type="entry name" value="Zn2-C6_fun-type_DNA-bd_sf"/>
</dbReference>
<keyword evidence="1" id="KW-0539">Nucleus</keyword>
<feature type="compositionally biased region" description="Basic residues" evidence="2">
    <location>
        <begin position="16"/>
        <end position="26"/>
    </location>
</feature>
<dbReference type="InterPro" id="IPR053157">
    <property type="entry name" value="Sterol_Uptake_Regulator"/>
</dbReference>
<feature type="region of interest" description="Disordered" evidence="2">
    <location>
        <begin position="1"/>
        <end position="27"/>
    </location>
</feature>
<dbReference type="SMART" id="SM00066">
    <property type="entry name" value="GAL4"/>
    <property type="match status" value="1"/>
</dbReference>